<name>A0A1I0XIK5_9PSEU</name>
<dbReference type="InterPro" id="IPR007278">
    <property type="entry name" value="DUF397"/>
</dbReference>
<proteinExistence type="predicted"/>
<dbReference type="Pfam" id="PF04149">
    <property type="entry name" value="DUF397"/>
    <property type="match status" value="1"/>
</dbReference>
<gene>
    <name evidence="2" type="ORF">SAMN05216266_103188</name>
</gene>
<dbReference type="EMBL" id="FOKG01000003">
    <property type="protein sequence ID" value="SFB00058.1"/>
    <property type="molecule type" value="Genomic_DNA"/>
</dbReference>
<reference evidence="3" key="1">
    <citation type="submission" date="2016-10" db="EMBL/GenBank/DDBJ databases">
        <authorList>
            <person name="Varghese N."/>
            <person name="Submissions S."/>
        </authorList>
    </citation>
    <scope>NUCLEOTIDE SEQUENCE [LARGE SCALE GENOMIC DNA]</scope>
    <source>
        <strain evidence="3">CGMCC 4.3568</strain>
    </source>
</reference>
<dbReference type="OrthoDB" id="3430276at2"/>
<dbReference type="RefSeq" id="WP_091671311.1">
    <property type="nucleotide sequence ID" value="NZ_FOKG01000003.1"/>
</dbReference>
<dbReference type="AlphaFoldDB" id="A0A1I0XIK5"/>
<dbReference type="STRING" id="490629.SAMN05216266_103188"/>
<sequence>MPAHITWRRSSYSDSEGQGGNCVEVTFDGPAVGIRDSKSPDSGVLLVSSAVWRGFLAAKLPTRAS</sequence>
<evidence type="ECO:0000313" key="2">
    <source>
        <dbReference type="EMBL" id="SFB00058.1"/>
    </source>
</evidence>
<keyword evidence="3" id="KW-1185">Reference proteome</keyword>
<evidence type="ECO:0000259" key="1">
    <source>
        <dbReference type="Pfam" id="PF04149"/>
    </source>
</evidence>
<accession>A0A1I0XIK5</accession>
<evidence type="ECO:0000313" key="3">
    <source>
        <dbReference type="Proteomes" id="UP000243799"/>
    </source>
</evidence>
<organism evidence="2 3">
    <name type="scientific">Amycolatopsis marina</name>
    <dbReference type="NCBI Taxonomy" id="490629"/>
    <lineage>
        <taxon>Bacteria</taxon>
        <taxon>Bacillati</taxon>
        <taxon>Actinomycetota</taxon>
        <taxon>Actinomycetes</taxon>
        <taxon>Pseudonocardiales</taxon>
        <taxon>Pseudonocardiaceae</taxon>
        <taxon>Amycolatopsis</taxon>
    </lineage>
</organism>
<dbReference type="Proteomes" id="UP000243799">
    <property type="component" value="Unassembled WGS sequence"/>
</dbReference>
<protein>
    <recommendedName>
        <fullName evidence="1">DUF397 domain-containing protein</fullName>
    </recommendedName>
</protein>
<feature type="domain" description="DUF397" evidence="1">
    <location>
        <begin position="6"/>
        <end position="58"/>
    </location>
</feature>